<protein>
    <submittedName>
        <fullName evidence="7">TetR/AcrR family transcriptional regulator</fullName>
    </submittedName>
</protein>
<keyword evidence="1" id="KW-0678">Repressor</keyword>
<evidence type="ECO:0000256" key="3">
    <source>
        <dbReference type="ARBA" id="ARBA00023125"/>
    </source>
</evidence>
<dbReference type="OrthoDB" id="9816296at2"/>
<comment type="caution">
    <text evidence="7">The sequence shown here is derived from an EMBL/GenBank/DDBJ whole genome shotgun (WGS) entry which is preliminary data.</text>
</comment>
<evidence type="ECO:0000256" key="4">
    <source>
        <dbReference type="ARBA" id="ARBA00023163"/>
    </source>
</evidence>
<dbReference type="GO" id="GO:0003677">
    <property type="term" value="F:DNA binding"/>
    <property type="evidence" value="ECO:0007669"/>
    <property type="project" value="UniProtKB-UniRule"/>
</dbReference>
<dbReference type="Gene3D" id="1.10.357.10">
    <property type="entry name" value="Tetracycline Repressor, domain 2"/>
    <property type="match status" value="1"/>
</dbReference>
<dbReference type="PANTHER" id="PTHR47506:SF6">
    <property type="entry name" value="HTH-TYPE TRANSCRIPTIONAL REPRESSOR NEMR"/>
    <property type="match status" value="1"/>
</dbReference>
<evidence type="ECO:0000256" key="5">
    <source>
        <dbReference type="PROSITE-ProRule" id="PRU00335"/>
    </source>
</evidence>
<evidence type="ECO:0000259" key="6">
    <source>
        <dbReference type="PROSITE" id="PS50977"/>
    </source>
</evidence>
<proteinExistence type="predicted"/>
<evidence type="ECO:0000313" key="8">
    <source>
        <dbReference type="Proteomes" id="UP000309128"/>
    </source>
</evidence>
<dbReference type="SUPFAM" id="SSF48498">
    <property type="entry name" value="Tetracyclin repressor-like, C-terminal domain"/>
    <property type="match status" value="1"/>
</dbReference>
<sequence length="209" mass="22979">MVLPCTRMRKWRDMPKIVDHEARRRHIAEAVHRVIHDKGMESVSLRVVAAEAGMSMGAVQYYVTTKDQMLLLALERIGIWIGERVAAVAAHQSTPLDVLRATVLELLPLDEERSYLNRIGLAFQASSVVSEDQAAAMRLGLPLLLSFFAEQIRAAQTAGQLAAHLDAGKEASILYAFAQGVVNATLVGHYTPEEVAALLDYHLARLRAG</sequence>
<evidence type="ECO:0000256" key="2">
    <source>
        <dbReference type="ARBA" id="ARBA00023015"/>
    </source>
</evidence>
<keyword evidence="4" id="KW-0804">Transcription</keyword>
<feature type="DNA-binding region" description="H-T-H motif" evidence="5">
    <location>
        <begin position="44"/>
        <end position="63"/>
    </location>
</feature>
<name>A0A5S4F4M4_9ACTN</name>
<dbReference type="SUPFAM" id="SSF46689">
    <property type="entry name" value="Homeodomain-like"/>
    <property type="match status" value="1"/>
</dbReference>
<keyword evidence="2" id="KW-0805">Transcription regulation</keyword>
<dbReference type="AlphaFoldDB" id="A0A5S4F4M4"/>
<dbReference type="InterPro" id="IPR036271">
    <property type="entry name" value="Tet_transcr_reg_TetR-rel_C_sf"/>
</dbReference>
<organism evidence="7 8">
    <name type="scientific">Nonomuraea turkmeniaca</name>
    <dbReference type="NCBI Taxonomy" id="103838"/>
    <lineage>
        <taxon>Bacteria</taxon>
        <taxon>Bacillati</taxon>
        <taxon>Actinomycetota</taxon>
        <taxon>Actinomycetes</taxon>
        <taxon>Streptosporangiales</taxon>
        <taxon>Streptosporangiaceae</taxon>
        <taxon>Nonomuraea</taxon>
    </lineage>
</organism>
<dbReference type="PROSITE" id="PS50977">
    <property type="entry name" value="HTH_TETR_2"/>
    <property type="match status" value="1"/>
</dbReference>
<reference evidence="7 8" key="1">
    <citation type="submission" date="2019-05" db="EMBL/GenBank/DDBJ databases">
        <title>Draft genome sequence of Nonomuraea turkmeniaca DSM 43926.</title>
        <authorList>
            <person name="Saricaoglu S."/>
            <person name="Isik K."/>
        </authorList>
    </citation>
    <scope>NUCLEOTIDE SEQUENCE [LARGE SCALE GENOMIC DNA]</scope>
    <source>
        <strain evidence="7 8">DSM 43926</strain>
    </source>
</reference>
<dbReference type="Proteomes" id="UP000309128">
    <property type="component" value="Unassembled WGS sequence"/>
</dbReference>
<dbReference type="PANTHER" id="PTHR47506">
    <property type="entry name" value="TRANSCRIPTIONAL REGULATORY PROTEIN"/>
    <property type="match status" value="1"/>
</dbReference>
<accession>A0A5S4F4M4</accession>
<dbReference type="InterPro" id="IPR001647">
    <property type="entry name" value="HTH_TetR"/>
</dbReference>
<dbReference type="InterPro" id="IPR039538">
    <property type="entry name" value="BetI_C"/>
</dbReference>
<keyword evidence="3 5" id="KW-0238">DNA-binding</keyword>
<dbReference type="Pfam" id="PF13977">
    <property type="entry name" value="TetR_C_6"/>
    <property type="match status" value="1"/>
</dbReference>
<dbReference type="EMBL" id="VCKY01000166">
    <property type="protein sequence ID" value="TMR11122.1"/>
    <property type="molecule type" value="Genomic_DNA"/>
</dbReference>
<feature type="domain" description="HTH tetR-type" evidence="6">
    <location>
        <begin position="21"/>
        <end position="81"/>
    </location>
</feature>
<dbReference type="Pfam" id="PF00440">
    <property type="entry name" value="TetR_N"/>
    <property type="match status" value="1"/>
</dbReference>
<gene>
    <name evidence="7" type="ORF">ETD86_36775</name>
</gene>
<dbReference type="InterPro" id="IPR009057">
    <property type="entry name" value="Homeodomain-like_sf"/>
</dbReference>
<evidence type="ECO:0000256" key="1">
    <source>
        <dbReference type="ARBA" id="ARBA00022491"/>
    </source>
</evidence>
<keyword evidence="8" id="KW-1185">Reference proteome</keyword>
<evidence type="ECO:0000313" key="7">
    <source>
        <dbReference type="EMBL" id="TMR11122.1"/>
    </source>
</evidence>